<dbReference type="Gene3D" id="3.40.50.10070">
    <property type="entry name" value="TolB, N-terminal domain"/>
    <property type="match status" value="1"/>
</dbReference>
<evidence type="ECO:0000256" key="2">
    <source>
        <dbReference type="PROSITE-ProRule" id="PRU01091"/>
    </source>
</evidence>
<feature type="domain" description="OmpR/PhoB-type" evidence="3">
    <location>
        <begin position="27"/>
        <end position="125"/>
    </location>
</feature>
<dbReference type="SUPFAM" id="SSF48452">
    <property type="entry name" value="TPR-like"/>
    <property type="match status" value="1"/>
</dbReference>
<dbReference type="GO" id="GO:0000160">
    <property type="term" value="P:phosphorelay signal transduction system"/>
    <property type="evidence" value="ECO:0007669"/>
    <property type="project" value="InterPro"/>
</dbReference>
<protein>
    <submittedName>
        <fullName evidence="4">Transcriptional regulator HilA</fullName>
    </submittedName>
</protein>
<keyword evidence="1 2" id="KW-0238">DNA-binding</keyword>
<dbReference type="Pfam" id="PF00486">
    <property type="entry name" value="Trans_reg_C"/>
    <property type="match status" value="1"/>
</dbReference>
<organism evidence="4 5">
    <name type="scientific">Hartmannibacter diazotrophicus</name>
    <dbReference type="NCBI Taxonomy" id="1482074"/>
    <lineage>
        <taxon>Bacteria</taxon>
        <taxon>Pseudomonadati</taxon>
        <taxon>Pseudomonadota</taxon>
        <taxon>Alphaproteobacteria</taxon>
        <taxon>Hyphomicrobiales</taxon>
        <taxon>Pleomorphomonadaceae</taxon>
        <taxon>Hartmannibacter</taxon>
    </lineage>
</organism>
<keyword evidence="5" id="KW-1185">Reference proteome</keyword>
<reference evidence="5" key="1">
    <citation type="submission" date="2017-09" db="EMBL/GenBank/DDBJ databases">
        <title>Genome sequence of Nannocystis excedens DSM 71.</title>
        <authorList>
            <person name="Blom J."/>
        </authorList>
    </citation>
    <scope>NUCLEOTIDE SEQUENCE [LARGE SCALE GENOMIC DNA]</scope>
    <source>
        <strain evidence="5">type strain: E19</strain>
    </source>
</reference>
<dbReference type="KEGG" id="hdi:HDIA_3486"/>
<dbReference type="InterPro" id="IPR001867">
    <property type="entry name" value="OmpR/PhoB-type_DNA-bd"/>
</dbReference>
<evidence type="ECO:0000256" key="1">
    <source>
        <dbReference type="ARBA" id="ARBA00023125"/>
    </source>
</evidence>
<proteinExistence type="predicted"/>
<dbReference type="GO" id="GO:0003677">
    <property type="term" value="F:DNA binding"/>
    <property type="evidence" value="ECO:0007669"/>
    <property type="project" value="UniProtKB-UniRule"/>
</dbReference>
<name>A0A2C9D9Q8_9HYPH</name>
<dbReference type="Gene3D" id="1.25.40.10">
    <property type="entry name" value="Tetratricopeptide repeat domain"/>
    <property type="match status" value="1"/>
</dbReference>
<dbReference type="EMBL" id="LT960614">
    <property type="protein sequence ID" value="SON57027.1"/>
    <property type="molecule type" value="Genomic_DNA"/>
</dbReference>
<evidence type="ECO:0000313" key="5">
    <source>
        <dbReference type="Proteomes" id="UP000223606"/>
    </source>
</evidence>
<dbReference type="Gene3D" id="1.10.10.10">
    <property type="entry name" value="Winged helix-like DNA-binding domain superfamily/Winged helix DNA-binding domain"/>
    <property type="match status" value="1"/>
</dbReference>
<dbReference type="AlphaFoldDB" id="A0A2C9D9Q8"/>
<accession>A0A2C9D9Q8</accession>
<evidence type="ECO:0000313" key="4">
    <source>
        <dbReference type="EMBL" id="SON57027.1"/>
    </source>
</evidence>
<evidence type="ECO:0000259" key="3">
    <source>
        <dbReference type="PROSITE" id="PS51755"/>
    </source>
</evidence>
<sequence length="556" mass="60400">MLDGGVKIPDLFMKNLEKGEHVPQADALVFTFDGFELDGARFELRRDGKPLAVEPQVLSLLMLLAENRDRMVSKDELIERIWGGRIVSESAVAARIKAARKAVADKGSAQKVIRTIHGKGFRFVAQTEVTGAPAKASPVGSGLLTEEQAAKAIDDVLKTARDGRPSIAVLPFQYFGEPGPHDIVADALPADIIADLSRLHWLFVIARGSSFRFRGLDADPLSAGRQLSVRYGLTGTVELSGESVSIGVSLIDMTSGGTIWAEQYRGSLPELQQLRQEIEGHVVASLAVQIPQNEVRIARGRAPGELDAWACFHLGLDHMYRFNRQDNARAAALFTQSLDRDPYFSGAMGGLSFTHFQSAFMRFGDDPEAEVEKARALAQKAVETDRLDPFAHFNVGRCSWLEGRLEDSIAWFDRATSLSPSFAQGVYTRGLVSVMAGQAEEADVDLALALDLSPLDPLAYGMVSGRALAQLQLGDKERAEELGVKAALMPGAHKHIALIAALTSHLVGKDAEAQRWLARAKQADPTISSEVFFASFPFAENAARETIEKGLRDLGV</sequence>
<dbReference type="SUPFAM" id="SSF46894">
    <property type="entry name" value="C-terminal effector domain of the bipartite response regulators"/>
    <property type="match status" value="1"/>
</dbReference>
<dbReference type="CDD" id="cd00383">
    <property type="entry name" value="trans_reg_C"/>
    <property type="match status" value="1"/>
</dbReference>
<dbReference type="Proteomes" id="UP000223606">
    <property type="component" value="Chromosome 1"/>
</dbReference>
<feature type="DNA-binding region" description="OmpR/PhoB-type" evidence="2">
    <location>
        <begin position="27"/>
        <end position="125"/>
    </location>
</feature>
<dbReference type="InterPro" id="IPR011990">
    <property type="entry name" value="TPR-like_helical_dom_sf"/>
</dbReference>
<dbReference type="GO" id="GO:0006355">
    <property type="term" value="P:regulation of DNA-templated transcription"/>
    <property type="evidence" value="ECO:0007669"/>
    <property type="project" value="InterPro"/>
</dbReference>
<dbReference type="PROSITE" id="PS51755">
    <property type="entry name" value="OMPR_PHOB"/>
    <property type="match status" value="1"/>
</dbReference>
<dbReference type="InterPro" id="IPR036388">
    <property type="entry name" value="WH-like_DNA-bd_sf"/>
</dbReference>
<dbReference type="SMART" id="SM00862">
    <property type="entry name" value="Trans_reg_C"/>
    <property type="match status" value="1"/>
</dbReference>
<gene>
    <name evidence="4" type="primary">hilA_2</name>
    <name evidence="4" type="ORF">HDIA_3486</name>
</gene>
<dbReference type="InterPro" id="IPR016032">
    <property type="entry name" value="Sig_transdc_resp-reg_C-effctor"/>
</dbReference>